<evidence type="ECO:0000313" key="1">
    <source>
        <dbReference type="EMBL" id="MEI6002167.1"/>
    </source>
</evidence>
<evidence type="ECO:0000313" key="2">
    <source>
        <dbReference type="Proteomes" id="UP001386437"/>
    </source>
</evidence>
<keyword evidence="2" id="KW-1185">Reference proteome</keyword>
<dbReference type="EMBL" id="JACFYJ010000099">
    <property type="protein sequence ID" value="MEI6002167.1"/>
    <property type="molecule type" value="Genomic_DNA"/>
</dbReference>
<dbReference type="CDD" id="cd00093">
    <property type="entry name" value="HTH_XRE"/>
    <property type="match status" value="1"/>
</dbReference>
<comment type="caution">
    <text evidence="1">The sequence shown here is derived from an EMBL/GenBank/DDBJ whole genome shotgun (WGS) entry which is preliminary data.</text>
</comment>
<dbReference type="InterPro" id="IPR001387">
    <property type="entry name" value="Cro/C1-type_HTH"/>
</dbReference>
<reference evidence="1 2" key="1">
    <citation type="journal article" date="2022" name="Arch. Microbiol.">
        <title>Paraburkholderia bengalensis sp. nov. isolated from roots of Oryza sativa, IR64.</title>
        <authorList>
            <person name="Nag P."/>
            <person name="Mondal N."/>
            <person name="Sarkar J."/>
            <person name="Das S."/>
        </authorList>
    </citation>
    <scope>NUCLEOTIDE SEQUENCE [LARGE SCALE GENOMIC DNA]</scope>
    <source>
        <strain evidence="1 2">IR64_4_BI</strain>
    </source>
</reference>
<feature type="non-terminal residue" evidence="1">
    <location>
        <position position="39"/>
    </location>
</feature>
<organism evidence="1 2">
    <name type="scientific">Paraburkholderia bengalensis</name>
    <dbReference type="NCBI Taxonomy" id="2747562"/>
    <lineage>
        <taxon>Bacteria</taxon>
        <taxon>Pseudomonadati</taxon>
        <taxon>Pseudomonadota</taxon>
        <taxon>Betaproteobacteria</taxon>
        <taxon>Burkholderiales</taxon>
        <taxon>Burkholderiaceae</taxon>
        <taxon>Paraburkholderia</taxon>
    </lineage>
</organism>
<dbReference type="Proteomes" id="UP001386437">
    <property type="component" value="Unassembled WGS sequence"/>
</dbReference>
<accession>A0ABU8J326</accession>
<protein>
    <submittedName>
        <fullName evidence="1">Helix-turn-helix transcriptional regulator</fullName>
    </submittedName>
</protein>
<name>A0ABU8J326_9BURK</name>
<sequence>MRAPASCHGDQPVSPQTVHKWLSGRTIPTDDKLRTLATW</sequence>
<gene>
    <name evidence="1" type="ORF">H3V53_35065</name>
</gene>
<proteinExistence type="predicted"/>